<reference evidence="1 2" key="1">
    <citation type="submission" date="2016-10" db="EMBL/GenBank/DDBJ databases">
        <authorList>
            <person name="de Groot N.N."/>
        </authorList>
    </citation>
    <scope>NUCLEOTIDE SEQUENCE [LARGE SCALE GENOMIC DNA]</scope>
    <source>
        <strain evidence="2">EB21,IBRC-M 10013,KCTC 4048</strain>
    </source>
</reference>
<evidence type="ECO:0008006" key="3">
    <source>
        <dbReference type="Google" id="ProtNLM"/>
    </source>
</evidence>
<dbReference type="Proteomes" id="UP000199370">
    <property type="component" value="Unassembled WGS sequence"/>
</dbReference>
<gene>
    <name evidence="1" type="ORF">SAMN05192554_110107</name>
</gene>
<accession>A0A1G9XH67</accession>
<dbReference type="Pfam" id="PF24443">
    <property type="entry name" value="DUF7562"/>
    <property type="match status" value="1"/>
</dbReference>
<evidence type="ECO:0000313" key="2">
    <source>
        <dbReference type="Proteomes" id="UP000199370"/>
    </source>
</evidence>
<keyword evidence="2" id="KW-1185">Reference proteome</keyword>
<dbReference type="STRING" id="996166.SAMN05192554_110107"/>
<dbReference type="OrthoDB" id="165365at2157"/>
<organism evidence="1 2">
    <name type="scientific">Haloarchaeobius iranensis</name>
    <dbReference type="NCBI Taxonomy" id="996166"/>
    <lineage>
        <taxon>Archaea</taxon>
        <taxon>Methanobacteriati</taxon>
        <taxon>Methanobacteriota</taxon>
        <taxon>Stenosarchaea group</taxon>
        <taxon>Halobacteria</taxon>
        <taxon>Halobacteriales</taxon>
        <taxon>Halorubellaceae</taxon>
        <taxon>Haloarchaeobius</taxon>
    </lineage>
</organism>
<dbReference type="EMBL" id="FNIA01000010">
    <property type="protein sequence ID" value="SDM95643.1"/>
    <property type="molecule type" value="Genomic_DNA"/>
</dbReference>
<name>A0A1G9XH67_9EURY</name>
<protein>
    <recommendedName>
        <fullName evidence="3">Small CPxCG-related zinc finger protein</fullName>
    </recommendedName>
</protein>
<sequence length="96" mass="11002">MWGSRRDGDDGPVTCIACGDEVPRDDAREYDKHGNRWERTDKQFEYLCKPCDRACCHQPRKGLESMLVDLGAGEVSREEFLARFHDATVEAQEHSD</sequence>
<dbReference type="RefSeq" id="WP_089733702.1">
    <property type="nucleotide sequence ID" value="NZ_FNIA01000010.1"/>
</dbReference>
<dbReference type="InterPro" id="IPR055984">
    <property type="entry name" value="DUF7562"/>
</dbReference>
<evidence type="ECO:0000313" key="1">
    <source>
        <dbReference type="EMBL" id="SDM95643.1"/>
    </source>
</evidence>
<proteinExistence type="predicted"/>
<dbReference type="AlphaFoldDB" id="A0A1G9XH67"/>